<proteinExistence type="predicted"/>
<dbReference type="EMBL" id="JWIN03000014">
    <property type="protein sequence ID" value="KAB1267584.1"/>
    <property type="molecule type" value="Genomic_DNA"/>
</dbReference>
<evidence type="ECO:0000313" key="3">
    <source>
        <dbReference type="Proteomes" id="UP000299084"/>
    </source>
</evidence>
<name>A0A5N4D8S7_CAMDR</name>
<organism evidence="2 3">
    <name type="scientific">Camelus dromedarius</name>
    <name type="common">Dromedary</name>
    <name type="synonym">Arabian camel</name>
    <dbReference type="NCBI Taxonomy" id="9838"/>
    <lineage>
        <taxon>Eukaryota</taxon>
        <taxon>Metazoa</taxon>
        <taxon>Chordata</taxon>
        <taxon>Craniata</taxon>
        <taxon>Vertebrata</taxon>
        <taxon>Euteleostomi</taxon>
        <taxon>Mammalia</taxon>
        <taxon>Eutheria</taxon>
        <taxon>Laurasiatheria</taxon>
        <taxon>Artiodactyla</taxon>
        <taxon>Tylopoda</taxon>
        <taxon>Camelidae</taxon>
        <taxon>Camelus</taxon>
    </lineage>
</organism>
<evidence type="ECO:0000313" key="2">
    <source>
        <dbReference type="EMBL" id="KAB1267584.1"/>
    </source>
</evidence>
<evidence type="ECO:0000256" key="1">
    <source>
        <dbReference type="SAM" id="MobiDB-lite"/>
    </source>
</evidence>
<feature type="region of interest" description="Disordered" evidence="1">
    <location>
        <begin position="48"/>
        <end position="67"/>
    </location>
</feature>
<dbReference type="AlphaFoldDB" id="A0A5N4D8S7"/>
<sequence>MKSGADTVEITQRPCWEGDKENTSARRAKSLGAVTVCSLQQGWQQKASWTRFGSEKQRGQGYTERPF</sequence>
<keyword evidence="3" id="KW-1185">Reference proteome</keyword>
<dbReference type="Proteomes" id="UP000299084">
    <property type="component" value="Unassembled WGS sequence"/>
</dbReference>
<accession>A0A5N4D8S7</accession>
<gene>
    <name evidence="2" type="ORF">Cadr_000012868</name>
</gene>
<comment type="caution">
    <text evidence="2">The sequence shown here is derived from an EMBL/GenBank/DDBJ whole genome shotgun (WGS) entry which is preliminary data.</text>
</comment>
<protein>
    <submittedName>
        <fullName evidence="2">Uncharacterized protein</fullName>
    </submittedName>
</protein>
<reference evidence="2 3" key="1">
    <citation type="journal article" date="2019" name="Mol. Ecol. Resour.">
        <title>Improving Illumina assemblies with Hi-C and long reads: an example with the North African dromedary.</title>
        <authorList>
            <person name="Elbers J.P."/>
            <person name="Rogers M.F."/>
            <person name="Perelman P.L."/>
            <person name="Proskuryakova A.A."/>
            <person name="Serdyukova N.A."/>
            <person name="Johnson W.E."/>
            <person name="Horin P."/>
            <person name="Corander J."/>
            <person name="Murphy D."/>
            <person name="Burger P.A."/>
        </authorList>
    </citation>
    <scope>NUCLEOTIDE SEQUENCE [LARGE SCALE GENOMIC DNA]</scope>
    <source>
        <strain evidence="2">Drom800</strain>
        <tissue evidence="2">Blood</tissue>
    </source>
</reference>